<reference evidence="1 2" key="1">
    <citation type="submission" date="2024-09" db="EMBL/GenBank/DDBJ databases">
        <authorList>
            <person name="Sun Q."/>
            <person name="Mori K."/>
        </authorList>
    </citation>
    <scope>NUCLEOTIDE SEQUENCE [LARGE SCALE GENOMIC DNA]</scope>
    <source>
        <strain evidence="1 2">CCM 4839</strain>
    </source>
</reference>
<evidence type="ECO:0000313" key="2">
    <source>
        <dbReference type="Proteomes" id="UP001589818"/>
    </source>
</evidence>
<protein>
    <submittedName>
        <fullName evidence="1">Uncharacterized protein</fullName>
    </submittedName>
</protein>
<evidence type="ECO:0000313" key="1">
    <source>
        <dbReference type="EMBL" id="MFC0392648.1"/>
    </source>
</evidence>
<dbReference type="Proteomes" id="UP001589818">
    <property type="component" value="Unassembled WGS sequence"/>
</dbReference>
<dbReference type="RefSeq" id="WP_204822740.1">
    <property type="nucleotide sequence ID" value="NZ_JANHOF010000034.1"/>
</dbReference>
<organism evidence="1 2">
    <name type="scientific">Paenibacillus mendelii</name>
    <dbReference type="NCBI Taxonomy" id="206163"/>
    <lineage>
        <taxon>Bacteria</taxon>
        <taxon>Bacillati</taxon>
        <taxon>Bacillota</taxon>
        <taxon>Bacilli</taxon>
        <taxon>Bacillales</taxon>
        <taxon>Paenibacillaceae</taxon>
        <taxon>Paenibacillus</taxon>
    </lineage>
</organism>
<dbReference type="Gene3D" id="3.40.80.10">
    <property type="entry name" value="Peptidoglycan recognition protein-like"/>
    <property type="match status" value="1"/>
</dbReference>
<comment type="caution">
    <text evidence="1">The sequence shown here is derived from an EMBL/GenBank/DDBJ whole genome shotgun (WGS) entry which is preliminary data.</text>
</comment>
<dbReference type="EMBL" id="JBHLVF010000019">
    <property type="protein sequence ID" value="MFC0392648.1"/>
    <property type="molecule type" value="Genomic_DNA"/>
</dbReference>
<proteinExistence type="predicted"/>
<name>A0ABV6J9U0_9BACL</name>
<dbReference type="InterPro" id="IPR036505">
    <property type="entry name" value="Amidase/PGRP_sf"/>
</dbReference>
<sequence length="48" mass="5406">MSTDVIHSHKWVTETLGGTDHQDPDSYLAEYNRTWDELVADIAGVLSM</sequence>
<keyword evidence="2" id="KW-1185">Reference proteome</keyword>
<gene>
    <name evidence="1" type="ORF">ACFFJ8_14855</name>
</gene>
<accession>A0ABV6J9U0</accession>